<feature type="domain" description="Anoctamin transmembrane" evidence="6">
    <location>
        <begin position="170"/>
        <end position="645"/>
    </location>
</feature>
<dbReference type="Proteomes" id="UP000192596">
    <property type="component" value="Unassembled WGS sequence"/>
</dbReference>
<evidence type="ECO:0000256" key="5">
    <source>
        <dbReference type="SAM" id="Phobius"/>
    </source>
</evidence>
<feature type="transmembrane region" description="Helical" evidence="5">
    <location>
        <begin position="821"/>
        <end position="841"/>
    </location>
</feature>
<feature type="transmembrane region" description="Helical" evidence="5">
    <location>
        <begin position="178"/>
        <end position="206"/>
    </location>
</feature>
<dbReference type="Pfam" id="PF04547">
    <property type="entry name" value="Anoctamin"/>
    <property type="match status" value="1"/>
</dbReference>
<keyword evidence="2 5" id="KW-0812">Transmembrane</keyword>
<dbReference type="Pfam" id="PF20877">
    <property type="entry name" value="Anoctamin_N"/>
    <property type="match status" value="1"/>
</dbReference>
<feature type="domain" description="Anoctamin alpha-beta plait" evidence="7">
    <location>
        <begin position="12"/>
        <end position="137"/>
    </location>
</feature>
<evidence type="ECO:0000256" key="1">
    <source>
        <dbReference type="ARBA" id="ARBA00004141"/>
    </source>
</evidence>
<dbReference type="InterPro" id="IPR049456">
    <property type="entry name" value="Anoctamin_N_fung"/>
</dbReference>
<evidence type="ECO:0000256" key="2">
    <source>
        <dbReference type="ARBA" id="ARBA00022692"/>
    </source>
</evidence>
<feature type="transmembrane region" description="Helical" evidence="5">
    <location>
        <begin position="368"/>
        <end position="389"/>
    </location>
</feature>
<evidence type="ECO:0000259" key="7">
    <source>
        <dbReference type="Pfam" id="PF20877"/>
    </source>
</evidence>
<feature type="transmembrane region" description="Helical" evidence="5">
    <location>
        <begin position="773"/>
        <end position="801"/>
    </location>
</feature>
<organism evidence="8 9">
    <name type="scientific">Cryoendolithus antarcticus</name>
    <dbReference type="NCBI Taxonomy" id="1507870"/>
    <lineage>
        <taxon>Eukaryota</taxon>
        <taxon>Fungi</taxon>
        <taxon>Dikarya</taxon>
        <taxon>Ascomycota</taxon>
        <taxon>Pezizomycotina</taxon>
        <taxon>Dothideomycetes</taxon>
        <taxon>Dothideomycetidae</taxon>
        <taxon>Cladosporiales</taxon>
        <taxon>Cladosporiaceae</taxon>
        <taxon>Cryoendolithus</taxon>
    </lineage>
</organism>
<comment type="caution">
    <text evidence="8">The sequence shown here is derived from an EMBL/GenBank/DDBJ whole genome shotgun (WGS) entry which is preliminary data.</text>
</comment>
<dbReference type="InterPro" id="IPR007632">
    <property type="entry name" value="Anoctamin"/>
</dbReference>
<evidence type="ECO:0000313" key="8">
    <source>
        <dbReference type="EMBL" id="OQO07820.1"/>
    </source>
</evidence>
<feature type="transmembrane region" description="Helical" evidence="5">
    <location>
        <begin position="321"/>
        <end position="347"/>
    </location>
</feature>
<feature type="transmembrane region" description="Helical" evidence="5">
    <location>
        <begin position="285"/>
        <end position="309"/>
    </location>
</feature>
<evidence type="ECO:0000259" key="6">
    <source>
        <dbReference type="Pfam" id="PF04547"/>
    </source>
</evidence>
<dbReference type="OrthoDB" id="296386at2759"/>
<protein>
    <submittedName>
        <fullName evidence="8">Uncharacterized protein</fullName>
    </submittedName>
</protein>
<feature type="transmembrane region" description="Helical" evidence="5">
    <location>
        <begin position="433"/>
        <end position="454"/>
    </location>
</feature>
<keyword evidence="9" id="KW-1185">Reference proteome</keyword>
<dbReference type="GO" id="GO:0005254">
    <property type="term" value="F:chloride channel activity"/>
    <property type="evidence" value="ECO:0007669"/>
    <property type="project" value="TreeGrafter"/>
</dbReference>
<dbReference type="InterPro" id="IPR049452">
    <property type="entry name" value="Anoctamin_TM"/>
</dbReference>
<dbReference type="GO" id="GO:0032541">
    <property type="term" value="C:cortical endoplasmic reticulum"/>
    <property type="evidence" value="ECO:0007669"/>
    <property type="project" value="TreeGrafter"/>
</dbReference>
<dbReference type="STRING" id="1507870.A0A1V8T8Z2"/>
<sequence>MAKSQGILTNMGVDYVIVFRFATTDRPKAEQHFENLIQSLAGVGLATEVRNGDNHSLLVFVKVASEEHIFGEVYRSRVKDWMYGVRAAAPSKEVRQSLDGEPMNESERLRIIHQLITNPTSEGGAGVTPKKGQWENVESVFALHDHVYNKAWIKKWSTQYLLTPEDLDEIRNRLGEKVAYYFAFTQAYFTFLTAPAAFGLAAWALLGSFSPFYAIFASIWCVVFVEYWKHQETDLAVRWNVRGVSKIDTKRHDFAHEKVVTDPVTGEEEHIFPATKRLQRQLLQVPFALVAALLLGALISTAFGIEIFISEIYNGPFKSVLVFLPTVILTTCMPILSGALTTLATRLSDYENHSTNAAHEKAVTQKIFVINFITSYLPIFLTAFVYVPFGTVLVPYLDVFSLTVRPFAENEKQLQTPASAKFSINPSRLRKQVIYFTVTAQIVGFAMEVVVPYLKRQGFLKYREMQSSRAHAASAGGAPPPASLTDEPEEKDFLARVRSEAELDIYDVTTDLREMILQFGYLALFSVVWPLVPVSFLINNWIELRADAVKICIEMQRPTPSRADTIGPWLDSLGFLSWVGSITMSALVYLFSNDGLGPDGNPSQIKGWALLLSVFFSEHLYLVVRWAVALAISKIDSPGRQKERRERFAVRQQYFKESLDQTSRLPSISEKAEDLNFTREKLEEDARQSSLSGTSTEQRFWGRQRSAGEVAVVGKGMIERALPGGSGEAKKEFASTAKAGSSSIPTLMNGFNTASSAASPYALVAAPAAVEDVALAAAVVATLLVCAALAVVAAAVVSIALDILEAALVSIAFELPLSAELVVISVPLVAEALALMIAVLAPNAAVN</sequence>
<dbReference type="PANTHER" id="PTHR12308:SF73">
    <property type="entry name" value="ANOCTAMIN"/>
    <property type="match status" value="1"/>
</dbReference>
<dbReference type="EMBL" id="NAJO01000013">
    <property type="protein sequence ID" value="OQO07820.1"/>
    <property type="molecule type" value="Genomic_DNA"/>
</dbReference>
<dbReference type="PANTHER" id="PTHR12308">
    <property type="entry name" value="ANOCTAMIN"/>
    <property type="match status" value="1"/>
</dbReference>
<name>A0A1V8T8Z2_9PEZI</name>
<evidence type="ECO:0000256" key="4">
    <source>
        <dbReference type="ARBA" id="ARBA00023136"/>
    </source>
</evidence>
<proteinExistence type="predicted"/>
<feature type="transmembrane region" description="Helical" evidence="5">
    <location>
        <begin position="519"/>
        <end position="538"/>
    </location>
</feature>
<keyword evidence="4 5" id="KW-0472">Membrane</keyword>
<dbReference type="GO" id="GO:0016020">
    <property type="term" value="C:membrane"/>
    <property type="evidence" value="ECO:0007669"/>
    <property type="project" value="UniProtKB-SubCell"/>
</dbReference>
<evidence type="ECO:0000256" key="3">
    <source>
        <dbReference type="ARBA" id="ARBA00022989"/>
    </source>
</evidence>
<keyword evidence="3 5" id="KW-1133">Transmembrane helix</keyword>
<reference evidence="9" key="1">
    <citation type="submission" date="2017-03" db="EMBL/GenBank/DDBJ databases">
        <title>Genomes of endolithic fungi from Antarctica.</title>
        <authorList>
            <person name="Coleine C."/>
            <person name="Masonjones S."/>
            <person name="Stajich J.E."/>
        </authorList>
    </citation>
    <scope>NUCLEOTIDE SEQUENCE [LARGE SCALE GENOMIC DNA]</scope>
    <source>
        <strain evidence="9">CCFEE 5527</strain>
    </source>
</reference>
<accession>A0A1V8T8Z2</accession>
<gene>
    <name evidence="8" type="ORF">B0A48_06611</name>
</gene>
<comment type="subcellular location">
    <subcellularLocation>
        <location evidence="1">Membrane</location>
        <topology evidence="1">Multi-pass membrane protein</topology>
    </subcellularLocation>
</comment>
<dbReference type="InParanoid" id="A0A1V8T8Z2"/>
<evidence type="ECO:0000313" key="9">
    <source>
        <dbReference type="Proteomes" id="UP000192596"/>
    </source>
</evidence>
<dbReference type="AlphaFoldDB" id="A0A1V8T8Z2"/>
<feature type="transmembrane region" description="Helical" evidence="5">
    <location>
        <begin position="212"/>
        <end position="228"/>
    </location>
</feature>